<evidence type="ECO:0000313" key="1">
    <source>
        <dbReference type="EMBL" id="KAK0042488.1"/>
    </source>
</evidence>
<reference evidence="1" key="2">
    <citation type="submission" date="2023-04" db="EMBL/GenBank/DDBJ databases">
        <authorList>
            <person name="Bu L."/>
            <person name="Lu L."/>
            <person name="Laidemitt M.R."/>
            <person name="Zhang S.M."/>
            <person name="Mutuku M."/>
            <person name="Mkoji G."/>
            <person name="Steinauer M."/>
            <person name="Loker E.S."/>
        </authorList>
    </citation>
    <scope>NUCLEOTIDE SEQUENCE</scope>
    <source>
        <strain evidence="1">KasaAsao</strain>
        <tissue evidence="1">Whole Snail</tissue>
    </source>
</reference>
<keyword evidence="2" id="KW-1185">Reference proteome</keyword>
<feature type="non-terminal residue" evidence="1">
    <location>
        <position position="1"/>
    </location>
</feature>
<evidence type="ECO:0000313" key="2">
    <source>
        <dbReference type="Proteomes" id="UP001233172"/>
    </source>
</evidence>
<name>A0AAD8AVP0_BIOPF</name>
<sequence length="55" mass="6154">FVIEVGHCSMRTKRGCGAQVFNARSADDVDVIEGQADEINKTLPHELKMLTEHQQ</sequence>
<dbReference type="AlphaFoldDB" id="A0AAD8AVP0"/>
<reference evidence="1" key="1">
    <citation type="journal article" date="2023" name="PLoS Negl. Trop. Dis.">
        <title>A genome sequence for Biomphalaria pfeifferi, the major vector snail for the human-infecting parasite Schistosoma mansoni.</title>
        <authorList>
            <person name="Bu L."/>
            <person name="Lu L."/>
            <person name="Laidemitt M.R."/>
            <person name="Zhang S.M."/>
            <person name="Mutuku M."/>
            <person name="Mkoji G."/>
            <person name="Steinauer M."/>
            <person name="Loker E.S."/>
        </authorList>
    </citation>
    <scope>NUCLEOTIDE SEQUENCE</scope>
    <source>
        <strain evidence="1">KasaAsao</strain>
    </source>
</reference>
<dbReference type="EMBL" id="JASAOG010000239">
    <property type="protein sequence ID" value="KAK0042488.1"/>
    <property type="molecule type" value="Genomic_DNA"/>
</dbReference>
<protein>
    <submittedName>
        <fullName evidence="1">Uncharacterized protein</fullName>
    </submittedName>
</protein>
<comment type="caution">
    <text evidence="1">The sequence shown here is derived from an EMBL/GenBank/DDBJ whole genome shotgun (WGS) entry which is preliminary data.</text>
</comment>
<organism evidence="1 2">
    <name type="scientific">Biomphalaria pfeifferi</name>
    <name type="common">Bloodfluke planorb</name>
    <name type="synonym">Freshwater snail</name>
    <dbReference type="NCBI Taxonomy" id="112525"/>
    <lineage>
        <taxon>Eukaryota</taxon>
        <taxon>Metazoa</taxon>
        <taxon>Spiralia</taxon>
        <taxon>Lophotrochozoa</taxon>
        <taxon>Mollusca</taxon>
        <taxon>Gastropoda</taxon>
        <taxon>Heterobranchia</taxon>
        <taxon>Euthyneura</taxon>
        <taxon>Panpulmonata</taxon>
        <taxon>Hygrophila</taxon>
        <taxon>Lymnaeoidea</taxon>
        <taxon>Planorbidae</taxon>
        <taxon>Biomphalaria</taxon>
    </lineage>
</organism>
<gene>
    <name evidence="1" type="ORF">Bpfe_028034</name>
</gene>
<proteinExistence type="predicted"/>
<dbReference type="Proteomes" id="UP001233172">
    <property type="component" value="Unassembled WGS sequence"/>
</dbReference>
<accession>A0AAD8AVP0</accession>